<reference evidence="2 3" key="1">
    <citation type="submission" date="2019-10" db="EMBL/GenBank/DDBJ databases">
        <title>New species of Slilvanegrellaceae.</title>
        <authorList>
            <person name="Pitt A."/>
            <person name="Hahn M.W."/>
        </authorList>
    </citation>
    <scope>NUCLEOTIDE SEQUENCE [LARGE SCALE GENOMIC DNA]</scope>
    <source>
        <strain evidence="2 3">SP-Ram-0.45-NSY-1</strain>
    </source>
</reference>
<name>A0A6N6VZ75_9BACT</name>
<dbReference type="RefSeq" id="WP_153419242.1">
    <property type="nucleotide sequence ID" value="NZ_WFLM01000002.1"/>
</dbReference>
<feature type="signal peptide" evidence="1">
    <location>
        <begin position="1"/>
        <end position="18"/>
    </location>
</feature>
<keyword evidence="3" id="KW-1185">Reference proteome</keyword>
<accession>A0A6N6VZ75</accession>
<comment type="caution">
    <text evidence="2">The sequence shown here is derived from an EMBL/GenBank/DDBJ whole genome shotgun (WGS) entry which is preliminary data.</text>
</comment>
<evidence type="ECO:0000313" key="3">
    <source>
        <dbReference type="Proteomes" id="UP000437748"/>
    </source>
</evidence>
<dbReference type="EMBL" id="WFLM01000002">
    <property type="protein sequence ID" value="KAB8039768.1"/>
    <property type="molecule type" value="Genomic_DNA"/>
</dbReference>
<evidence type="ECO:0000256" key="1">
    <source>
        <dbReference type="SAM" id="SignalP"/>
    </source>
</evidence>
<dbReference type="Proteomes" id="UP000437748">
    <property type="component" value="Unassembled WGS sequence"/>
</dbReference>
<protein>
    <submittedName>
        <fullName evidence="2">Uncharacterized protein</fullName>
    </submittedName>
</protein>
<proteinExistence type="predicted"/>
<keyword evidence="1" id="KW-0732">Signal</keyword>
<dbReference type="AlphaFoldDB" id="A0A6N6VZ75"/>
<gene>
    <name evidence="2" type="ORF">GCL60_05755</name>
</gene>
<evidence type="ECO:0000313" key="2">
    <source>
        <dbReference type="EMBL" id="KAB8039768.1"/>
    </source>
</evidence>
<feature type="chain" id="PRO_5027111295" evidence="1">
    <location>
        <begin position="19"/>
        <end position="193"/>
    </location>
</feature>
<organism evidence="2 3">
    <name type="scientific">Silvanigrella paludirubra</name>
    <dbReference type="NCBI Taxonomy" id="2499159"/>
    <lineage>
        <taxon>Bacteria</taxon>
        <taxon>Pseudomonadati</taxon>
        <taxon>Bdellovibrionota</taxon>
        <taxon>Oligoflexia</taxon>
        <taxon>Silvanigrellales</taxon>
        <taxon>Silvanigrellaceae</taxon>
        <taxon>Silvanigrella</taxon>
    </lineage>
</organism>
<sequence length="193" mass="23045">MKKIIFIISLFIANNSFAYRSIDSLSNSYFFDTNGNRVEYCKVYFMQLKYNYMINGINSEFKFISKRENDSHLSDYFPYNKQNNTEEVIFEPSFKSNLQCGNYGIELKKGFKINSNDKYIKKSDKVRINFLANEFENPYLSQFYYQKEFDLNSLVSSITCPERFCKFSENIDAESEFSNFFSKKVDDFYNYED</sequence>